<sequence length="49" mass="5254">ARILPGSPTTSLSDEIVPNSTLDVRGDGTVFLCPFISHYCVNFSALQIT</sequence>
<evidence type="ECO:0000313" key="1">
    <source>
        <dbReference type="EnsemblMetazoa" id="Aqu2.1.37392_001"/>
    </source>
</evidence>
<protein>
    <submittedName>
        <fullName evidence="1">Uncharacterized protein</fullName>
    </submittedName>
</protein>
<reference evidence="1" key="1">
    <citation type="submission" date="2017-05" db="UniProtKB">
        <authorList>
            <consortium name="EnsemblMetazoa"/>
        </authorList>
    </citation>
    <scope>IDENTIFICATION</scope>
</reference>
<name>A0A1X7VCZ5_AMPQE</name>
<dbReference type="InParanoid" id="A0A1X7VCZ5"/>
<organism evidence="1">
    <name type="scientific">Amphimedon queenslandica</name>
    <name type="common">Sponge</name>
    <dbReference type="NCBI Taxonomy" id="400682"/>
    <lineage>
        <taxon>Eukaryota</taxon>
        <taxon>Metazoa</taxon>
        <taxon>Porifera</taxon>
        <taxon>Demospongiae</taxon>
        <taxon>Heteroscleromorpha</taxon>
        <taxon>Haplosclerida</taxon>
        <taxon>Niphatidae</taxon>
        <taxon>Amphimedon</taxon>
    </lineage>
</organism>
<accession>A0A1X7VCZ5</accession>
<dbReference type="EnsemblMetazoa" id="Aqu2.1.37392_001">
    <property type="protein sequence ID" value="Aqu2.1.37392_001"/>
    <property type="gene ID" value="Aqu2.1.37392"/>
</dbReference>
<dbReference type="AlphaFoldDB" id="A0A1X7VCZ5"/>
<proteinExistence type="predicted"/>